<proteinExistence type="predicted"/>
<dbReference type="EMBL" id="LC738880">
    <property type="protein sequence ID" value="BDT63064.1"/>
    <property type="molecule type" value="Genomic_DNA"/>
</dbReference>
<sequence length="306" mass="34275">MLEILLCTEAGADMLECANACVRNFSRVVRSVTGALHDMTGLSSQLPGSKICLSGSGNTLKEVLFYSRGERFLDCQIRKKLVSLANALGRSACLSLSTIQPSLLHNFDFSVFESEEEESVILRTVKGRDYIVLDFSRLILDKISIDMLLPRLETRVAESSLEIFRPIPSKKLNGIELSKLLYDDTAGSVIRNIFMSMPENVVKKTVRCIAEEHTDSTPSMRLTLKPFYWRYSKKIDIAPGLDIALEEMYRSSSSSSSSHPRITREADNAVRVNGHVILLYICSARCYSTNCDLDTILTNDKIKEIK</sequence>
<organism evidence="1">
    <name type="scientific">Trachysalambria curvirostris nimavirus</name>
    <dbReference type="NCBI Taxonomy" id="2984282"/>
    <lineage>
        <taxon>Viruses</taxon>
        <taxon>Viruses incertae sedis</taxon>
        <taxon>Naldaviricetes</taxon>
        <taxon>Nimaviridae</taxon>
    </lineage>
</organism>
<accession>A0A9C7CED0</accession>
<evidence type="ECO:0000313" key="1">
    <source>
        <dbReference type="EMBL" id="BDT63064.1"/>
    </source>
</evidence>
<name>A0A9C7CED0_9VIRU</name>
<reference evidence="1" key="1">
    <citation type="submission" date="2022-10" db="EMBL/GenBank/DDBJ databases">
        <title>Genome sequences of endogenous nimaviruses in decapod crustaceans.</title>
        <authorList>
            <person name="Kawato S."/>
            <person name="Nozaki R."/>
            <person name="Kondo H."/>
            <person name="Hirono I."/>
        </authorList>
    </citation>
    <scope>NUCLEOTIDE SEQUENCE</scope>
    <source>
        <strain evidence="1">Ube2021</strain>
    </source>
</reference>
<protein>
    <submittedName>
        <fullName evidence="1">Wsv137-like protein</fullName>
    </submittedName>
</protein>